<dbReference type="PANTHER" id="PTHR30363">
    <property type="entry name" value="HTH-TYPE TRANSCRIPTIONAL REGULATOR SRLR-RELATED"/>
    <property type="match status" value="1"/>
</dbReference>
<gene>
    <name evidence="5" type="ORF">SAMN04488056_11474</name>
</gene>
<dbReference type="GO" id="GO:0003700">
    <property type="term" value="F:DNA-binding transcription factor activity"/>
    <property type="evidence" value="ECO:0007669"/>
    <property type="project" value="InterPro"/>
</dbReference>
<dbReference type="GO" id="GO:0003677">
    <property type="term" value="F:DNA binding"/>
    <property type="evidence" value="ECO:0007669"/>
    <property type="project" value="UniProtKB-KW"/>
</dbReference>
<dbReference type="Proteomes" id="UP000199236">
    <property type="component" value="Unassembled WGS sequence"/>
</dbReference>
<feature type="domain" description="HTH deoR-type" evidence="4">
    <location>
        <begin position="5"/>
        <end position="57"/>
    </location>
</feature>
<dbReference type="SMART" id="SM01134">
    <property type="entry name" value="DeoRC"/>
    <property type="match status" value="1"/>
</dbReference>
<dbReference type="InterPro" id="IPR037171">
    <property type="entry name" value="NagB/RpiA_transferase-like"/>
</dbReference>
<evidence type="ECO:0000313" key="6">
    <source>
        <dbReference type="Proteomes" id="UP000199236"/>
    </source>
</evidence>
<name>A0A1I5KMV1_9HYPH</name>
<dbReference type="Pfam" id="PF00455">
    <property type="entry name" value="DeoRC"/>
    <property type="match status" value="1"/>
</dbReference>
<dbReference type="STRING" id="655353.SAMN04488056_11474"/>
<sequence>MQSRRKTRLDKLEKTLDEGRALHLRDAASMLGVSEMTVRRDIASSDERFSFLGGHIVISGEQPSGKGYFLHRENATNVQAKKASCQKAIDLIQPGDVVFLDCGTTLPYIAESLGDRGPLTVICYSVNIAEIVCKQPNLKVILLGGEYHPSSASFASEEALVMLSNLGINKAFLSAGGLHAQHGLSCSNFHEVRIKQMAMSRAVTNILVMDSSKIGKVKAAPFAPSNAIDFLATDDDISTEQRSLLMDANVELVP</sequence>
<dbReference type="AlphaFoldDB" id="A0A1I5KMV1"/>
<evidence type="ECO:0000256" key="2">
    <source>
        <dbReference type="ARBA" id="ARBA00023125"/>
    </source>
</evidence>
<dbReference type="PROSITE" id="PS51000">
    <property type="entry name" value="HTH_DEOR_2"/>
    <property type="match status" value="1"/>
</dbReference>
<dbReference type="Pfam" id="PF08220">
    <property type="entry name" value="HTH_DeoR"/>
    <property type="match status" value="1"/>
</dbReference>
<protein>
    <submittedName>
        <fullName evidence="5">Transcriptional regulator, DeoR family</fullName>
    </submittedName>
</protein>
<reference evidence="5 6" key="1">
    <citation type="submission" date="2016-10" db="EMBL/GenBank/DDBJ databases">
        <authorList>
            <person name="de Groot N.N."/>
        </authorList>
    </citation>
    <scope>NUCLEOTIDE SEQUENCE [LARGE SCALE GENOMIC DNA]</scope>
    <source>
        <strain evidence="5 6">CGMCC 1.9157</strain>
    </source>
</reference>
<proteinExistence type="predicted"/>
<keyword evidence="6" id="KW-1185">Reference proteome</keyword>
<keyword evidence="2" id="KW-0238">DNA-binding</keyword>
<organism evidence="5 6">
    <name type="scientific">Cohaesibacter marisflavi</name>
    <dbReference type="NCBI Taxonomy" id="655353"/>
    <lineage>
        <taxon>Bacteria</taxon>
        <taxon>Pseudomonadati</taxon>
        <taxon>Pseudomonadota</taxon>
        <taxon>Alphaproteobacteria</taxon>
        <taxon>Hyphomicrobiales</taxon>
        <taxon>Cohaesibacteraceae</taxon>
    </lineage>
</organism>
<dbReference type="PANTHER" id="PTHR30363:SF8">
    <property type="entry name" value="DEOXYRIBOSE OPERON REPRESSOR"/>
    <property type="match status" value="1"/>
</dbReference>
<evidence type="ECO:0000256" key="3">
    <source>
        <dbReference type="ARBA" id="ARBA00023163"/>
    </source>
</evidence>
<dbReference type="Gene3D" id="3.40.50.1360">
    <property type="match status" value="1"/>
</dbReference>
<dbReference type="InterPro" id="IPR018356">
    <property type="entry name" value="Tscrpt_reg_HTH_DeoR_CS"/>
</dbReference>
<evidence type="ECO:0000313" key="5">
    <source>
        <dbReference type="EMBL" id="SFO86006.1"/>
    </source>
</evidence>
<keyword evidence="3" id="KW-0804">Transcription</keyword>
<accession>A0A1I5KMV1</accession>
<dbReference type="EMBL" id="FOVR01000014">
    <property type="protein sequence ID" value="SFO86006.1"/>
    <property type="molecule type" value="Genomic_DNA"/>
</dbReference>
<evidence type="ECO:0000256" key="1">
    <source>
        <dbReference type="ARBA" id="ARBA00023015"/>
    </source>
</evidence>
<dbReference type="PROSITE" id="PS00894">
    <property type="entry name" value="HTH_DEOR_1"/>
    <property type="match status" value="1"/>
</dbReference>
<evidence type="ECO:0000259" key="4">
    <source>
        <dbReference type="PROSITE" id="PS51000"/>
    </source>
</evidence>
<keyword evidence="1" id="KW-0805">Transcription regulation</keyword>
<dbReference type="InterPro" id="IPR001034">
    <property type="entry name" value="DeoR_HTH"/>
</dbReference>
<dbReference type="InterPro" id="IPR050313">
    <property type="entry name" value="Carb_Metab_HTH_regulators"/>
</dbReference>
<dbReference type="InterPro" id="IPR014036">
    <property type="entry name" value="DeoR-like_C"/>
</dbReference>
<dbReference type="SUPFAM" id="SSF100950">
    <property type="entry name" value="NagB/RpiA/CoA transferase-like"/>
    <property type="match status" value="1"/>
</dbReference>